<reference evidence="4 5" key="2">
    <citation type="submission" date="2018-11" db="EMBL/GenBank/DDBJ databases">
        <authorList>
            <consortium name="Pathogen Informatics"/>
        </authorList>
    </citation>
    <scope>NUCLEOTIDE SEQUENCE [LARGE SCALE GENOMIC DNA]</scope>
    <source>
        <strain evidence="4 5">Egypt</strain>
    </source>
</reference>
<dbReference type="InterPro" id="IPR032453">
    <property type="entry name" value="PKNOX/Meis_N"/>
</dbReference>
<feature type="compositionally biased region" description="Basic and acidic residues" evidence="2">
    <location>
        <begin position="103"/>
        <end position="133"/>
    </location>
</feature>
<dbReference type="AlphaFoldDB" id="A0A183B2Y9"/>
<evidence type="ECO:0000259" key="3">
    <source>
        <dbReference type="Pfam" id="PF16493"/>
    </source>
</evidence>
<evidence type="ECO:0000313" key="6">
    <source>
        <dbReference type="WBParaSite" id="ECPE_0001361301-mRNA-1"/>
    </source>
</evidence>
<keyword evidence="1" id="KW-0539">Nucleus</keyword>
<evidence type="ECO:0000256" key="1">
    <source>
        <dbReference type="ARBA" id="ARBA00023242"/>
    </source>
</evidence>
<dbReference type="EMBL" id="UZAN01055424">
    <property type="protein sequence ID" value="VDP90846.1"/>
    <property type="molecule type" value="Genomic_DNA"/>
</dbReference>
<name>A0A183B2Y9_9TREM</name>
<feature type="region of interest" description="Disordered" evidence="2">
    <location>
        <begin position="1"/>
        <end position="21"/>
    </location>
</feature>
<feature type="compositionally biased region" description="Low complexity" evidence="2">
    <location>
        <begin position="70"/>
        <end position="81"/>
    </location>
</feature>
<reference evidence="6" key="1">
    <citation type="submission" date="2016-06" db="UniProtKB">
        <authorList>
            <consortium name="WormBaseParasite"/>
        </authorList>
    </citation>
    <scope>IDENTIFICATION</scope>
</reference>
<evidence type="ECO:0000313" key="5">
    <source>
        <dbReference type="Proteomes" id="UP000272942"/>
    </source>
</evidence>
<feature type="compositionally biased region" description="Polar residues" evidence="2">
    <location>
        <begin position="92"/>
        <end position="102"/>
    </location>
</feature>
<dbReference type="Pfam" id="PF16493">
    <property type="entry name" value="Meis_PKNOX_N"/>
    <property type="match status" value="1"/>
</dbReference>
<dbReference type="Proteomes" id="UP000272942">
    <property type="component" value="Unassembled WGS sequence"/>
</dbReference>
<keyword evidence="5" id="KW-1185">Reference proteome</keyword>
<evidence type="ECO:0000256" key="2">
    <source>
        <dbReference type="SAM" id="MobiDB-lite"/>
    </source>
</evidence>
<proteinExistence type="predicted"/>
<dbReference type="WBParaSite" id="ECPE_0001361301-mRNA-1">
    <property type="protein sequence ID" value="ECPE_0001361301-mRNA-1"/>
    <property type="gene ID" value="ECPE_0001361301"/>
</dbReference>
<gene>
    <name evidence="4" type="ORF">ECPE_LOCUS13574</name>
</gene>
<organism evidence="6">
    <name type="scientific">Echinostoma caproni</name>
    <dbReference type="NCBI Taxonomy" id="27848"/>
    <lineage>
        <taxon>Eukaryota</taxon>
        <taxon>Metazoa</taxon>
        <taxon>Spiralia</taxon>
        <taxon>Lophotrochozoa</taxon>
        <taxon>Platyhelminthes</taxon>
        <taxon>Trematoda</taxon>
        <taxon>Digenea</taxon>
        <taxon>Plagiorchiida</taxon>
        <taxon>Echinostomata</taxon>
        <taxon>Echinostomatoidea</taxon>
        <taxon>Echinostomatidae</taxon>
        <taxon>Echinostoma</taxon>
    </lineage>
</organism>
<sequence length="245" mass="27552">MGSEQCEAASARPDSPPPLDAFNAELKAYVQRQVELEDADLSKTPLSVKSRDKSYYSGPGNPYDTPMYAGSNRSTTTRTGRYNAKLDGTNEHGFSTSKSSRPQSRDCRLHSTDKPRECDKSGLIDSEYSRDSGAENSLFDEDRKLNVFVNNSELDELIVKAIQVLRIHLLELHKVNELCKDFCSRYIHSLKTKFQSDPLIHGKCIHFVLTGWLAGWLANHAVQKCSSSRCVGNSWTPFAIRFRIN</sequence>
<protein>
    <submittedName>
        <fullName evidence="6">Meis_PKNOX_N domain-containing protein</fullName>
    </submittedName>
</protein>
<accession>A0A183B2Y9</accession>
<dbReference type="OrthoDB" id="10056939at2759"/>
<feature type="domain" description="MEIS N-terminal" evidence="3">
    <location>
        <begin position="141"/>
        <end position="197"/>
    </location>
</feature>
<feature type="region of interest" description="Disordered" evidence="2">
    <location>
        <begin position="35"/>
        <end position="134"/>
    </location>
</feature>
<evidence type="ECO:0000313" key="4">
    <source>
        <dbReference type="EMBL" id="VDP90846.1"/>
    </source>
</evidence>